<dbReference type="RefSeq" id="WP_151564167.1">
    <property type="nucleotide sequence ID" value="NZ_WBMT01000012.1"/>
</dbReference>
<evidence type="ECO:0008006" key="3">
    <source>
        <dbReference type="Google" id="ProtNLM"/>
    </source>
</evidence>
<sequence>MEAHLYPPDKSTSPVDDAKGYYNAQWTQAQKPTLEQTVSLSRHRGLGDEAFRWFKVDKGQPTVVGQVTVRLRNTVIAVSYSEYAESKNETDSREQTCLTKATDVAREVLAGIS</sequence>
<comment type="caution">
    <text evidence="1">The sequence shown here is derived from an EMBL/GenBank/DDBJ whole genome shotgun (WGS) entry which is preliminary data.</text>
</comment>
<evidence type="ECO:0000313" key="1">
    <source>
        <dbReference type="EMBL" id="KAB2346059.1"/>
    </source>
</evidence>
<organism evidence="1 2">
    <name type="scientific">Actinomadura rudentiformis</name>
    <dbReference type="NCBI Taxonomy" id="359158"/>
    <lineage>
        <taxon>Bacteria</taxon>
        <taxon>Bacillati</taxon>
        <taxon>Actinomycetota</taxon>
        <taxon>Actinomycetes</taxon>
        <taxon>Streptosporangiales</taxon>
        <taxon>Thermomonosporaceae</taxon>
        <taxon>Actinomadura</taxon>
    </lineage>
</organism>
<proteinExistence type="predicted"/>
<dbReference type="AlphaFoldDB" id="A0A6H9YWE1"/>
<dbReference type="Proteomes" id="UP000468735">
    <property type="component" value="Unassembled WGS sequence"/>
</dbReference>
<dbReference type="EMBL" id="WBMT01000012">
    <property type="protein sequence ID" value="KAB2346059.1"/>
    <property type="molecule type" value="Genomic_DNA"/>
</dbReference>
<accession>A0A6H9YWE1</accession>
<dbReference type="OrthoDB" id="3480616at2"/>
<name>A0A6H9YWE1_9ACTN</name>
<gene>
    <name evidence="1" type="ORF">F8566_25475</name>
</gene>
<evidence type="ECO:0000313" key="2">
    <source>
        <dbReference type="Proteomes" id="UP000468735"/>
    </source>
</evidence>
<protein>
    <recommendedName>
        <fullName evidence="3">DUF3558 domain-containing protein</fullName>
    </recommendedName>
</protein>
<keyword evidence="2" id="KW-1185">Reference proteome</keyword>
<reference evidence="1 2" key="1">
    <citation type="submission" date="2019-09" db="EMBL/GenBank/DDBJ databases">
        <title>Actinomadura physcomitrii sp. nov., a novel actinomycete isolated from moss [Physcomitrium sphaericum (Ludw) Fuernr].</title>
        <authorList>
            <person name="Zhuang X."/>
            <person name="Liu C."/>
        </authorList>
    </citation>
    <scope>NUCLEOTIDE SEQUENCE [LARGE SCALE GENOMIC DNA]</scope>
    <source>
        <strain evidence="1 2">HMC1</strain>
    </source>
</reference>